<feature type="transmembrane region" description="Helical" evidence="1">
    <location>
        <begin position="61"/>
        <end position="83"/>
    </location>
</feature>
<sequence length="224" mass="23797">MSAQQERSGIPPAARRTNRRAMVAMLTGVATALVGAAVWHAGSKGQLLLVAGTMNGQTLAFLLWLVTGLSVIVLGVVGFRLFVIGYEAFTAAMAALFLCAVILAAAVGVLVTGLLALLSAELTYKTLHELDRPAGRHVVIEESVSLRGSTSWRFYVGGPFLYDEITAPTTTVECAELSNAGETTFEYGEYLLRTDREGRDIITYAPGGQLSCSHGDASEMVLPD</sequence>
<keyword evidence="1" id="KW-0812">Transmembrane</keyword>
<reference evidence="3" key="1">
    <citation type="journal article" date="2019" name="Int. J. Syst. Evol. Microbiol.">
        <title>The Global Catalogue of Microorganisms (GCM) 10K type strain sequencing project: providing services to taxonomists for standard genome sequencing and annotation.</title>
        <authorList>
            <consortium name="The Broad Institute Genomics Platform"/>
            <consortium name="The Broad Institute Genome Sequencing Center for Infectious Disease"/>
            <person name="Wu L."/>
            <person name="Ma J."/>
        </authorList>
    </citation>
    <scope>NUCLEOTIDE SEQUENCE [LARGE SCALE GENOMIC DNA]</scope>
    <source>
        <strain evidence="3">CCUG 42722</strain>
    </source>
</reference>
<proteinExistence type="predicted"/>
<keyword evidence="1" id="KW-1133">Transmembrane helix</keyword>
<organism evidence="2 3">
    <name type="scientific">Promicromonospora alba</name>
    <dbReference type="NCBI Taxonomy" id="1616110"/>
    <lineage>
        <taxon>Bacteria</taxon>
        <taxon>Bacillati</taxon>
        <taxon>Actinomycetota</taxon>
        <taxon>Actinomycetes</taxon>
        <taxon>Micrococcales</taxon>
        <taxon>Promicromonosporaceae</taxon>
        <taxon>Promicromonospora</taxon>
    </lineage>
</organism>
<evidence type="ECO:0000313" key="2">
    <source>
        <dbReference type="EMBL" id="MFC4627631.1"/>
    </source>
</evidence>
<keyword evidence="1" id="KW-0472">Membrane</keyword>
<feature type="transmembrane region" description="Helical" evidence="1">
    <location>
        <begin position="21"/>
        <end position="41"/>
    </location>
</feature>
<accession>A0ABV9HES7</accession>
<comment type="caution">
    <text evidence="2">The sequence shown here is derived from an EMBL/GenBank/DDBJ whole genome shotgun (WGS) entry which is preliminary data.</text>
</comment>
<gene>
    <name evidence="2" type="ORF">ACFO6V_05245</name>
</gene>
<name>A0ABV9HES7_9MICO</name>
<protein>
    <submittedName>
        <fullName evidence="2">Uncharacterized protein</fullName>
    </submittedName>
</protein>
<dbReference type="Proteomes" id="UP001596011">
    <property type="component" value="Unassembled WGS sequence"/>
</dbReference>
<dbReference type="RefSeq" id="WP_377132954.1">
    <property type="nucleotide sequence ID" value="NZ_JBHSFI010000002.1"/>
</dbReference>
<dbReference type="EMBL" id="JBHSFI010000002">
    <property type="protein sequence ID" value="MFC4627631.1"/>
    <property type="molecule type" value="Genomic_DNA"/>
</dbReference>
<evidence type="ECO:0000256" key="1">
    <source>
        <dbReference type="SAM" id="Phobius"/>
    </source>
</evidence>
<feature type="transmembrane region" description="Helical" evidence="1">
    <location>
        <begin position="95"/>
        <end position="118"/>
    </location>
</feature>
<evidence type="ECO:0000313" key="3">
    <source>
        <dbReference type="Proteomes" id="UP001596011"/>
    </source>
</evidence>
<keyword evidence="3" id="KW-1185">Reference proteome</keyword>